<dbReference type="InterPro" id="IPR025713">
    <property type="entry name" value="MotB-like_N_dom"/>
</dbReference>
<dbReference type="PROSITE" id="PS51123">
    <property type="entry name" value="OMPA_2"/>
    <property type="match status" value="1"/>
</dbReference>
<evidence type="ECO:0000313" key="12">
    <source>
        <dbReference type="Proteomes" id="UP000001036"/>
    </source>
</evidence>
<dbReference type="EMBL" id="CP000934">
    <property type="protein sequence ID" value="ACE83487.1"/>
    <property type="molecule type" value="Genomic_DNA"/>
</dbReference>
<protein>
    <submittedName>
        <fullName evidence="11">Chemotaxis protein MotB</fullName>
    </submittedName>
</protein>
<dbReference type="InterPro" id="IPR006665">
    <property type="entry name" value="OmpA-like"/>
</dbReference>
<dbReference type="eggNOG" id="COG1360">
    <property type="taxonomic scope" value="Bacteria"/>
</dbReference>
<feature type="compositionally biased region" description="Basic residues" evidence="9">
    <location>
        <begin position="10"/>
        <end position="21"/>
    </location>
</feature>
<dbReference type="SUPFAM" id="SSF103088">
    <property type="entry name" value="OmpA-like"/>
    <property type="match status" value="1"/>
</dbReference>
<dbReference type="Pfam" id="PF00691">
    <property type="entry name" value="OmpA"/>
    <property type="match status" value="1"/>
</dbReference>
<evidence type="ECO:0000256" key="9">
    <source>
        <dbReference type="SAM" id="MobiDB-lite"/>
    </source>
</evidence>
<dbReference type="InterPro" id="IPR036737">
    <property type="entry name" value="OmpA-like_sf"/>
</dbReference>
<dbReference type="HOGENOM" id="CLU_016890_3_1_6"/>
<dbReference type="OrthoDB" id="9809186at2"/>
<feature type="coiled-coil region" evidence="8">
    <location>
        <begin position="106"/>
        <end position="152"/>
    </location>
</feature>
<dbReference type="PANTHER" id="PTHR30329:SF21">
    <property type="entry name" value="LIPOPROTEIN YIAD-RELATED"/>
    <property type="match status" value="1"/>
</dbReference>
<accession>B3PBV7</accession>
<keyword evidence="3" id="KW-1003">Cell membrane</keyword>
<gene>
    <name evidence="11" type="primary">motB</name>
    <name evidence="11" type="ordered locus">CJA_1171</name>
</gene>
<dbReference type="KEGG" id="cja:CJA_1171"/>
<sequence>MERGAQPLIIKKRKGRGHGHHGSSWKVALADFMTAMMAFFLLMWLLGGTTEEEKKAISQYFQDPGSQYVIGEGGADLGLINQDRPIQQSQAEQDTMETANTQEFTQDDQEVTEDKIKREMERIENEQLQELKEQLETEINQLDSVFQQIKDQILIDFTALGLRIQIVDKDQRPMFDVGSANLKTYSKEVLQALAPILDKVPNKISITGHTDATPYGANATYTNWELSADRANAARRAMLEGSYPENKVATVQGMGSVAPLLVDKPLEPINRRIAIIVLKKAVADALGSGAGISSDQLLRAPDAQLPARQPTPPPQFMSPTQIDDAIDASSSSP</sequence>
<comment type="similarity">
    <text evidence="2">Belongs to the MotB family.</text>
</comment>
<dbReference type="AlphaFoldDB" id="B3PBV7"/>
<evidence type="ECO:0000256" key="6">
    <source>
        <dbReference type="ARBA" id="ARBA00023136"/>
    </source>
</evidence>
<dbReference type="Proteomes" id="UP000001036">
    <property type="component" value="Chromosome"/>
</dbReference>
<evidence type="ECO:0000256" key="8">
    <source>
        <dbReference type="SAM" id="Coils"/>
    </source>
</evidence>
<organism evidence="11 12">
    <name type="scientific">Cellvibrio japonicus (strain Ueda107)</name>
    <name type="common">Pseudomonas fluorescens subsp. cellulosa</name>
    <dbReference type="NCBI Taxonomy" id="498211"/>
    <lineage>
        <taxon>Bacteria</taxon>
        <taxon>Pseudomonadati</taxon>
        <taxon>Pseudomonadota</taxon>
        <taxon>Gammaproteobacteria</taxon>
        <taxon>Cellvibrionales</taxon>
        <taxon>Cellvibrionaceae</taxon>
        <taxon>Cellvibrio</taxon>
    </lineage>
</organism>
<name>B3PBV7_CELJU</name>
<evidence type="ECO:0000256" key="1">
    <source>
        <dbReference type="ARBA" id="ARBA00004162"/>
    </source>
</evidence>
<feature type="region of interest" description="Disordered" evidence="9">
    <location>
        <begin position="297"/>
        <end position="333"/>
    </location>
</feature>
<feature type="domain" description="OmpA-like" evidence="10">
    <location>
        <begin position="162"/>
        <end position="281"/>
    </location>
</feature>
<dbReference type="Gene3D" id="3.30.1330.60">
    <property type="entry name" value="OmpA-like domain"/>
    <property type="match status" value="1"/>
</dbReference>
<keyword evidence="8" id="KW-0175">Coiled coil</keyword>
<keyword evidence="6 7" id="KW-0472">Membrane</keyword>
<dbReference type="PANTHER" id="PTHR30329">
    <property type="entry name" value="STATOR ELEMENT OF FLAGELLAR MOTOR COMPLEX"/>
    <property type="match status" value="1"/>
</dbReference>
<evidence type="ECO:0000256" key="5">
    <source>
        <dbReference type="ARBA" id="ARBA00022989"/>
    </source>
</evidence>
<evidence type="ECO:0000259" key="10">
    <source>
        <dbReference type="PROSITE" id="PS51123"/>
    </source>
</evidence>
<proteinExistence type="inferred from homology"/>
<evidence type="ECO:0000313" key="11">
    <source>
        <dbReference type="EMBL" id="ACE83487.1"/>
    </source>
</evidence>
<feature type="region of interest" description="Disordered" evidence="9">
    <location>
        <begin position="1"/>
        <end position="21"/>
    </location>
</feature>
<keyword evidence="5" id="KW-1133">Transmembrane helix</keyword>
<dbReference type="InterPro" id="IPR050330">
    <property type="entry name" value="Bact_OuterMem_StrucFunc"/>
</dbReference>
<comment type="subcellular location">
    <subcellularLocation>
        <location evidence="1">Cell membrane</location>
        <topology evidence="1">Single-pass membrane protein</topology>
    </subcellularLocation>
</comment>
<evidence type="ECO:0000256" key="4">
    <source>
        <dbReference type="ARBA" id="ARBA00022692"/>
    </source>
</evidence>
<reference evidence="11 12" key="1">
    <citation type="journal article" date="2008" name="J. Bacteriol.">
        <title>Insights into plant cell wall degradation from the genome sequence of the soil bacterium Cellvibrio japonicus.</title>
        <authorList>
            <person name="Deboy R.T."/>
            <person name="Mongodin E.F."/>
            <person name="Fouts D.E."/>
            <person name="Tailford L.E."/>
            <person name="Khouri H."/>
            <person name="Emerson J.B."/>
            <person name="Mohamoud Y."/>
            <person name="Watkins K."/>
            <person name="Henrissat B."/>
            <person name="Gilbert H.J."/>
            <person name="Nelson K.E."/>
        </authorList>
    </citation>
    <scope>NUCLEOTIDE SEQUENCE [LARGE SCALE GENOMIC DNA]</scope>
    <source>
        <strain evidence="11 12">Ueda107</strain>
    </source>
</reference>
<evidence type="ECO:0000256" key="3">
    <source>
        <dbReference type="ARBA" id="ARBA00022475"/>
    </source>
</evidence>
<dbReference type="RefSeq" id="WP_012486819.1">
    <property type="nucleotide sequence ID" value="NC_010995.1"/>
</dbReference>
<dbReference type="NCBIfam" id="NF006548">
    <property type="entry name" value="PRK09041.1"/>
    <property type="match status" value="1"/>
</dbReference>
<keyword evidence="4" id="KW-0812">Transmembrane</keyword>
<dbReference type="STRING" id="498211.CJA_1171"/>
<keyword evidence="12" id="KW-1185">Reference proteome</keyword>
<evidence type="ECO:0000256" key="7">
    <source>
        <dbReference type="PROSITE-ProRule" id="PRU00473"/>
    </source>
</evidence>
<dbReference type="GO" id="GO:0005886">
    <property type="term" value="C:plasma membrane"/>
    <property type="evidence" value="ECO:0007669"/>
    <property type="project" value="UniProtKB-SubCell"/>
</dbReference>
<evidence type="ECO:0000256" key="2">
    <source>
        <dbReference type="ARBA" id="ARBA00008914"/>
    </source>
</evidence>
<dbReference type="Pfam" id="PF13677">
    <property type="entry name" value="MotB_plug"/>
    <property type="match status" value="1"/>
</dbReference>